<protein>
    <submittedName>
        <fullName evidence="3">OTU5 protein</fullName>
    </submittedName>
</protein>
<dbReference type="SUPFAM" id="SSF54001">
    <property type="entry name" value="Cysteine proteinases"/>
    <property type="match status" value="1"/>
</dbReference>
<dbReference type="OrthoDB" id="407794at2759"/>
<dbReference type="Gene3D" id="3.90.70.80">
    <property type="match status" value="1"/>
</dbReference>
<accession>A0A812SC94</accession>
<dbReference type="GO" id="GO:0004843">
    <property type="term" value="F:cysteine-type deubiquitinase activity"/>
    <property type="evidence" value="ECO:0007669"/>
    <property type="project" value="TreeGrafter"/>
</dbReference>
<keyword evidence="4" id="KW-1185">Reference proteome</keyword>
<feature type="compositionally biased region" description="Basic and acidic residues" evidence="1">
    <location>
        <begin position="713"/>
        <end position="722"/>
    </location>
</feature>
<evidence type="ECO:0000313" key="4">
    <source>
        <dbReference type="Proteomes" id="UP000601435"/>
    </source>
</evidence>
<feature type="region of interest" description="Disordered" evidence="1">
    <location>
        <begin position="687"/>
        <end position="785"/>
    </location>
</feature>
<feature type="domain" description="OTU" evidence="2">
    <location>
        <begin position="795"/>
        <end position="931"/>
    </location>
</feature>
<feature type="region of interest" description="Disordered" evidence="1">
    <location>
        <begin position="270"/>
        <end position="341"/>
    </location>
</feature>
<dbReference type="GO" id="GO:0016579">
    <property type="term" value="P:protein deubiquitination"/>
    <property type="evidence" value="ECO:0007669"/>
    <property type="project" value="TreeGrafter"/>
</dbReference>
<gene>
    <name evidence="3" type="primary">OTU5</name>
    <name evidence="3" type="ORF">SNEC2469_LOCUS13489</name>
</gene>
<comment type="caution">
    <text evidence="3">The sequence shown here is derived from an EMBL/GenBank/DDBJ whole genome shotgun (WGS) entry which is preliminary data.</text>
</comment>
<evidence type="ECO:0000259" key="2">
    <source>
        <dbReference type="PROSITE" id="PS50802"/>
    </source>
</evidence>
<feature type="region of interest" description="Disordered" evidence="1">
    <location>
        <begin position="995"/>
        <end position="1025"/>
    </location>
</feature>
<evidence type="ECO:0000256" key="1">
    <source>
        <dbReference type="SAM" id="MobiDB-lite"/>
    </source>
</evidence>
<dbReference type="InterPro" id="IPR038765">
    <property type="entry name" value="Papain-like_cys_pep_sf"/>
</dbReference>
<evidence type="ECO:0000313" key="3">
    <source>
        <dbReference type="EMBL" id="CAE7477311.1"/>
    </source>
</evidence>
<name>A0A812SC94_9DINO</name>
<dbReference type="PANTHER" id="PTHR12419">
    <property type="entry name" value="OTU DOMAIN CONTAINING PROTEIN"/>
    <property type="match status" value="1"/>
</dbReference>
<dbReference type="InterPro" id="IPR050704">
    <property type="entry name" value="Peptidase_C85-like"/>
</dbReference>
<proteinExistence type="predicted"/>
<feature type="compositionally biased region" description="Basic and acidic residues" evidence="1">
    <location>
        <begin position="270"/>
        <end position="279"/>
    </location>
</feature>
<dbReference type="EMBL" id="CAJNJA010021525">
    <property type="protein sequence ID" value="CAE7477311.1"/>
    <property type="molecule type" value="Genomic_DNA"/>
</dbReference>
<dbReference type="Proteomes" id="UP000601435">
    <property type="component" value="Unassembled WGS sequence"/>
</dbReference>
<dbReference type="PROSITE" id="PS50802">
    <property type="entry name" value="OTU"/>
    <property type="match status" value="1"/>
</dbReference>
<reference evidence="3" key="1">
    <citation type="submission" date="2021-02" db="EMBL/GenBank/DDBJ databases">
        <authorList>
            <person name="Dougan E. K."/>
            <person name="Rhodes N."/>
            <person name="Thang M."/>
            <person name="Chan C."/>
        </authorList>
    </citation>
    <scope>NUCLEOTIDE SEQUENCE</scope>
</reference>
<organism evidence="3 4">
    <name type="scientific">Symbiodinium necroappetens</name>
    <dbReference type="NCBI Taxonomy" id="1628268"/>
    <lineage>
        <taxon>Eukaryota</taxon>
        <taxon>Sar</taxon>
        <taxon>Alveolata</taxon>
        <taxon>Dinophyceae</taxon>
        <taxon>Suessiales</taxon>
        <taxon>Symbiodiniaceae</taxon>
        <taxon>Symbiodinium</taxon>
    </lineage>
</organism>
<sequence>MTYARMVLRWQCMIQAAVVLIMHLMLTSLSIAHFVHASGAVGASRQKIRLSKWLARSSAVPAVVAWIGGRRWTRRRYCRWRRRRIAWFAWCLSCGMTARRAHDDDVPGGGPRDPLRGGAAGWEAQEQAHDYWRGGGGGLGAKVTSRRRGERFMEALSQLWTQFGGDFEDEEYDAEPDPWAGFYKDLENLVRQRPKDPLKAFGKLLRRHAAAGDGGNAGWERQTDPAQWAQHGWVDWSDAQDYGYGAEGSSWEAWPSQGQDWAATQDHFEVEGDAGDHGDGWQQVSRKKGAPKQAKPSTAPARQVLAEEPKRRHRRGRAAGREAPISGGQLAPADWQPRPEDWGASTRMVKRCREAIEALEADEDASLIAYPQSEDELELFRTFVQGAAVDTAFAVVILKGHFEDTRTACTELEWEEKRIPGIWRNQLRVVNAWVGSHGASAPKLTSQAVPVTAPTGRGETCVLRVHADACFFGQGHWGPAKAQPGSAFRRWAQGACGRVHDTWAWELVDGPAGRLLGIQGLVRVPSSQVSAVLQASGTAVGGDRWFVQPLTKNHSLPDIPVMITDWVAWLPDETWEAYALRCSKQAHGAPFGIARGTRNLGIRRPVSPEDAPGTRLVKRRWRLSAVPREWGYEQVEALLIQAGFGQAELREKVPGRGGTTWIFAAEMDVSSDFRVLSDGTNNFEATRLGRNHKASETRALPSEWRQHFGPKLSQKDRKEGRRAGPAPAPPAGPAAQAPVTAEQASSAADDSMGTLATADAGRTDDGKSAGLAGSEAPAKKSRAGADAARGVPLGMRLQDNASDGNCLFQAVADVLQDQGRTKRTASEMRTLAVTHLRRHQRSFQGFWRGDAPDANGSCIASQGFGEYLTRLAQPGAWGGSLELSALANTLDQPIFICRPDDDGLRVFNPAGKGRAICLWFEKRHYQAVVGGPVPKQDIADAKPAVIGLAADRGGGPSSCAASSLGGRTGGGAASKLGGMTPGSCAGLSKLGGQTASKAPSTLGGRSAAGPSVGDGRGPDFGDFAGETVEAVEPPPVPAWQRPARASSVKWRKQSPFVFGDKVFFKCEFCPFQIECSTRSIASGVRNRHCTNHHGGRGLPGALRVDTSSFCKIKAGTATDWMCPCCRYGLPEGAKAALSKSAFQAGVKRHRQAAHPGVPIKEWKSRNIAVNVGKPAKRRLANQRLRVTILSKGPPKVPVGAFDVFRWPQIHPRRWQLQGRKCKRLVLRLTHAFRCKGCLCSFGTALSANRHNCRGADERVRVTTKRHLRRLKIEERRSAKLSHGFTSAEHAKLFSIAREFISGAAGSSS</sequence>
<dbReference type="InterPro" id="IPR003323">
    <property type="entry name" value="OTU_dom"/>
</dbReference>
<dbReference type="Pfam" id="PF02338">
    <property type="entry name" value="OTU"/>
    <property type="match status" value="1"/>
</dbReference>